<sequence>MLTDHKTNHGGKPERNETYFVWTSKLHYYDSAYRAPGELGNDAVVTVGSVQGTTLSSYSRVSSRDNTHYCDDWFTGRRTEHNDKIFNEMKLIVTIIEKV</sequence>
<keyword evidence="2" id="KW-1185">Reference proteome</keyword>
<accession>A0ABD0KAJ3</accession>
<dbReference type="Proteomes" id="UP001519460">
    <property type="component" value="Unassembled WGS sequence"/>
</dbReference>
<comment type="caution">
    <text evidence="1">The sequence shown here is derived from an EMBL/GenBank/DDBJ whole genome shotgun (WGS) entry which is preliminary data.</text>
</comment>
<evidence type="ECO:0000313" key="2">
    <source>
        <dbReference type="Proteomes" id="UP001519460"/>
    </source>
</evidence>
<name>A0ABD0KAJ3_9CAEN</name>
<protein>
    <submittedName>
        <fullName evidence="1">Uncharacterized protein</fullName>
    </submittedName>
</protein>
<evidence type="ECO:0000313" key="1">
    <source>
        <dbReference type="EMBL" id="KAK7483996.1"/>
    </source>
</evidence>
<dbReference type="EMBL" id="JACVVK020000217">
    <property type="protein sequence ID" value="KAK7483996.1"/>
    <property type="molecule type" value="Genomic_DNA"/>
</dbReference>
<organism evidence="1 2">
    <name type="scientific">Batillaria attramentaria</name>
    <dbReference type="NCBI Taxonomy" id="370345"/>
    <lineage>
        <taxon>Eukaryota</taxon>
        <taxon>Metazoa</taxon>
        <taxon>Spiralia</taxon>
        <taxon>Lophotrochozoa</taxon>
        <taxon>Mollusca</taxon>
        <taxon>Gastropoda</taxon>
        <taxon>Caenogastropoda</taxon>
        <taxon>Sorbeoconcha</taxon>
        <taxon>Cerithioidea</taxon>
        <taxon>Batillariidae</taxon>
        <taxon>Batillaria</taxon>
    </lineage>
</organism>
<reference evidence="1 2" key="1">
    <citation type="journal article" date="2023" name="Sci. Data">
        <title>Genome assembly of the Korean intertidal mud-creeper Batillaria attramentaria.</title>
        <authorList>
            <person name="Patra A.K."/>
            <person name="Ho P.T."/>
            <person name="Jun S."/>
            <person name="Lee S.J."/>
            <person name="Kim Y."/>
            <person name="Won Y.J."/>
        </authorList>
    </citation>
    <scope>NUCLEOTIDE SEQUENCE [LARGE SCALE GENOMIC DNA]</scope>
    <source>
        <strain evidence="1">Wonlab-2016</strain>
    </source>
</reference>
<proteinExistence type="predicted"/>
<dbReference type="AlphaFoldDB" id="A0ABD0KAJ3"/>
<gene>
    <name evidence="1" type="ORF">BaRGS_00024731</name>
</gene>